<feature type="signal peptide" evidence="2">
    <location>
        <begin position="1"/>
        <end position="18"/>
    </location>
</feature>
<feature type="chain" id="PRO_5046200557" evidence="2">
    <location>
        <begin position="19"/>
        <end position="942"/>
    </location>
</feature>
<organism evidence="4 5">
    <name type="scientific">Danxiaibacter flavus</name>
    <dbReference type="NCBI Taxonomy" id="3049108"/>
    <lineage>
        <taxon>Bacteria</taxon>
        <taxon>Pseudomonadati</taxon>
        <taxon>Bacteroidota</taxon>
        <taxon>Chitinophagia</taxon>
        <taxon>Chitinophagales</taxon>
        <taxon>Chitinophagaceae</taxon>
        <taxon>Danxiaibacter</taxon>
    </lineage>
</organism>
<dbReference type="InterPro" id="IPR001375">
    <property type="entry name" value="Peptidase_S9_cat"/>
</dbReference>
<reference evidence="4 5" key="1">
    <citation type="submission" date="2023-07" db="EMBL/GenBank/DDBJ databases">
        <authorList>
            <person name="Lian W.-H."/>
        </authorList>
    </citation>
    <scope>NUCLEOTIDE SEQUENCE [LARGE SCALE GENOMIC DNA]</scope>
    <source>
        <strain evidence="4 5">SYSU DXS3180</strain>
    </source>
</reference>
<gene>
    <name evidence="4" type="ORF">QTN47_26400</name>
</gene>
<dbReference type="EMBL" id="JAULBC010000013">
    <property type="protein sequence ID" value="MEX6691068.1"/>
    <property type="molecule type" value="Genomic_DNA"/>
</dbReference>
<evidence type="ECO:0000256" key="1">
    <source>
        <dbReference type="ARBA" id="ARBA00022801"/>
    </source>
</evidence>
<evidence type="ECO:0000313" key="4">
    <source>
        <dbReference type="EMBL" id="MEX6691068.1"/>
    </source>
</evidence>
<name>A0ABV3ZQ65_9BACT</name>
<keyword evidence="1" id="KW-0378">Hydrolase</keyword>
<feature type="domain" description="Peptidase S9 prolyl oligopeptidase catalytic" evidence="3">
    <location>
        <begin position="718"/>
        <end position="919"/>
    </location>
</feature>
<dbReference type="SUPFAM" id="SSF82171">
    <property type="entry name" value="DPP6 N-terminal domain-like"/>
    <property type="match status" value="1"/>
</dbReference>
<dbReference type="PANTHER" id="PTHR42776:SF27">
    <property type="entry name" value="DIPEPTIDYL PEPTIDASE FAMILY MEMBER 6"/>
    <property type="match status" value="1"/>
</dbReference>
<dbReference type="Proteomes" id="UP001560573">
    <property type="component" value="Unassembled WGS sequence"/>
</dbReference>
<evidence type="ECO:0000313" key="5">
    <source>
        <dbReference type="Proteomes" id="UP001560573"/>
    </source>
</evidence>
<dbReference type="Pfam" id="PF00326">
    <property type="entry name" value="Peptidase_S9"/>
    <property type="match status" value="1"/>
</dbReference>
<evidence type="ECO:0000256" key="2">
    <source>
        <dbReference type="SAM" id="SignalP"/>
    </source>
</evidence>
<sequence length="942" mass="107288">MKKLFICCALFTAFSVSAQKKPLDHSVYDGWQNISEKLISNDGRFIVYTITPQEGDALLVLQKSSGEKLVEIERGYNAAIAEDNSFVVCKIKPFYQKTRDAKIHKKKAEEMPKDSMAIIHLPTLLVEKHANVSSYKLPDKSAAWLAWQYEEIKTDSVCKKSDGAKKDLVDADNDKPSKDKKGNPAILLLKNMSSGKIDSIKSVTEYLFDRHGTKLVLECAGAKKDSVKSSVIVYSLSHAKADTILSGFNDAKSYAWDTVGKQLAFIAERDSSEKSIQKFYKVYTYKEGDDSAQVQITASTPGMHKGWSVSENANLKFSDSGKRLLFSTAPVLPAKDTSLPEFERVSVDIWNYNDDDLMTVQLKNLEKDLQRSYLAVWDIQTKTMAQLADENFREVKETGQGDGAFFYAQTDTGRRVSMQWQGYVLNDIYAIDATTGKRIMIRKNLKGYMYPSYTGKYLLMYDQVKRSYTMYNSETQKLYPVGADIKTALYDEENDVPDDPGTYGIVKWTENDQYVLINDRYDVWKVDPQAKESSVSLTEGRKNKIIYRFAELDQEEKFIKPEEKAVYRIFDEKDKSTGIAVAPDLQSKPVVITKKPMNFTLYRRTVGNDTTVVVFTKESFTQSPDLNAINFSFAKSKDITVGALTQLSHINPQQQHYSWGTAELFTWKAYTGKHTEGVLYKPDNFDATKKYPMIVYFYERNNTTLNNYIPPAPTPSRLNISYFVSNGYVVFVPDIWYTTGHPGKSAYDYILSGTRALIRQGFVDSARIGLQGQSWGGYQTAFLITQTTLYKAAWAGAPVSNMFSAYGGIRWESGFNRQMQYERQQSRIGATIWEKPQLYMENSPMFHLPKIKTPLVIMANDADGAVPWYQGIELFTDMRRLGKQVWMLNYNNEAHNLLERKNRKDIQIREQQFFDWLLKDKTPPSWITNGVPAIMKGRTLGL</sequence>
<keyword evidence="5" id="KW-1185">Reference proteome</keyword>
<dbReference type="PANTHER" id="PTHR42776">
    <property type="entry name" value="SERINE PEPTIDASE S9 FAMILY MEMBER"/>
    <property type="match status" value="1"/>
</dbReference>
<dbReference type="InterPro" id="IPR029058">
    <property type="entry name" value="AB_hydrolase_fold"/>
</dbReference>
<dbReference type="SUPFAM" id="SSF53474">
    <property type="entry name" value="alpha/beta-Hydrolases"/>
    <property type="match status" value="1"/>
</dbReference>
<protein>
    <submittedName>
        <fullName evidence="4">Prolyl oligopeptidase family serine peptidase</fullName>
    </submittedName>
</protein>
<accession>A0ABV3ZQ65</accession>
<dbReference type="RefSeq" id="WP_369332484.1">
    <property type="nucleotide sequence ID" value="NZ_JAULBC010000013.1"/>
</dbReference>
<evidence type="ECO:0000259" key="3">
    <source>
        <dbReference type="Pfam" id="PF00326"/>
    </source>
</evidence>
<comment type="caution">
    <text evidence="4">The sequence shown here is derived from an EMBL/GenBank/DDBJ whole genome shotgun (WGS) entry which is preliminary data.</text>
</comment>
<proteinExistence type="predicted"/>
<dbReference type="Gene3D" id="3.40.50.1820">
    <property type="entry name" value="alpha/beta hydrolase"/>
    <property type="match status" value="1"/>
</dbReference>
<keyword evidence="2" id="KW-0732">Signal</keyword>